<sequence>MTQTEGHMTSKHSTLEVAPDCLNYTDISGSSNKFDPTGGEHMVGTTHSFEGYQALVALGRIEPYTGTITAIYTEVDAEAADLLQGFYDNQTRICVRHRPAGVGAGNWEWIFSIYITGPVVPMTDATSGDIIIKDVPWTGTLLSYGPQAT</sequence>
<reference evidence="1" key="1">
    <citation type="journal article" date="2014" name="Front. Microbiol.">
        <title>High frequency of phylogenetically diverse reductive dehalogenase-homologous genes in deep subseafloor sedimentary metagenomes.</title>
        <authorList>
            <person name="Kawai M."/>
            <person name="Futagami T."/>
            <person name="Toyoda A."/>
            <person name="Takaki Y."/>
            <person name="Nishi S."/>
            <person name="Hori S."/>
            <person name="Arai W."/>
            <person name="Tsubouchi T."/>
            <person name="Morono Y."/>
            <person name="Uchiyama I."/>
            <person name="Ito T."/>
            <person name="Fujiyama A."/>
            <person name="Inagaki F."/>
            <person name="Takami H."/>
        </authorList>
    </citation>
    <scope>NUCLEOTIDE SEQUENCE</scope>
    <source>
        <strain evidence="1">Expedition CK06-06</strain>
    </source>
</reference>
<proteinExistence type="predicted"/>
<evidence type="ECO:0000313" key="1">
    <source>
        <dbReference type="EMBL" id="GAG14114.1"/>
    </source>
</evidence>
<comment type="caution">
    <text evidence="1">The sequence shown here is derived from an EMBL/GenBank/DDBJ whole genome shotgun (WGS) entry which is preliminary data.</text>
</comment>
<protein>
    <submittedName>
        <fullName evidence="1">Uncharacterized protein</fullName>
    </submittedName>
</protein>
<dbReference type="AlphaFoldDB" id="X0V7H3"/>
<accession>X0V7H3</accession>
<dbReference type="EMBL" id="BARS01038813">
    <property type="protein sequence ID" value="GAG14114.1"/>
    <property type="molecule type" value="Genomic_DNA"/>
</dbReference>
<name>X0V7H3_9ZZZZ</name>
<organism evidence="1">
    <name type="scientific">marine sediment metagenome</name>
    <dbReference type="NCBI Taxonomy" id="412755"/>
    <lineage>
        <taxon>unclassified sequences</taxon>
        <taxon>metagenomes</taxon>
        <taxon>ecological metagenomes</taxon>
    </lineage>
</organism>
<gene>
    <name evidence="1" type="ORF">S01H1_59346</name>
</gene>